<proteinExistence type="predicted"/>
<reference evidence="2 3" key="1">
    <citation type="journal article" date="2014" name="Appl. Environ. Microbiol.">
        <title>Insights into the Microbial Degradation of Rubber and Gutta-Percha by Analysis of the Complete Genome of Nocardia nova SH22a.</title>
        <authorList>
            <person name="Luo Q."/>
            <person name="Hiessl S."/>
            <person name="Poehlein A."/>
            <person name="Daniel R."/>
            <person name="Steinbuchel A."/>
        </authorList>
    </citation>
    <scope>NUCLEOTIDE SEQUENCE [LARGE SCALE GENOMIC DNA]</scope>
    <source>
        <strain evidence="2">SH22a</strain>
    </source>
</reference>
<dbReference type="SUPFAM" id="SSF54593">
    <property type="entry name" value="Glyoxalase/Bleomycin resistance protein/Dihydroxybiphenyl dioxygenase"/>
    <property type="match status" value="1"/>
</dbReference>
<dbReference type="OrthoDB" id="197463at2"/>
<name>W5TSD7_9NOCA</name>
<keyword evidence="3" id="KW-1185">Reference proteome</keyword>
<feature type="domain" description="Glyoxalase/fosfomycin resistance/dioxygenase" evidence="1">
    <location>
        <begin position="11"/>
        <end position="118"/>
    </location>
</feature>
<dbReference type="PATRIC" id="fig|1415166.3.peg.7647"/>
<dbReference type="KEGG" id="nno:NONO_c74520"/>
<dbReference type="RefSeq" id="WP_025353475.1">
    <property type="nucleotide sequence ID" value="NZ_CP006850.1"/>
</dbReference>
<dbReference type="Pfam" id="PF00903">
    <property type="entry name" value="Glyoxalase"/>
    <property type="match status" value="1"/>
</dbReference>
<dbReference type="InterPro" id="IPR004360">
    <property type="entry name" value="Glyas_Fos-R_dOase_dom"/>
</dbReference>
<dbReference type="PANTHER" id="PTHR36437">
    <property type="entry name" value="GLYOXALASE/BLEOMYCIN RESISTANCE PROTEIN/DIOXYGENASE"/>
    <property type="match status" value="1"/>
</dbReference>
<dbReference type="STRING" id="1415166.NONO_c74520"/>
<dbReference type="AlphaFoldDB" id="W5TSD7"/>
<dbReference type="Gene3D" id="3.10.180.10">
    <property type="entry name" value="2,3-Dihydroxybiphenyl 1,2-Dioxygenase, domain 1"/>
    <property type="match status" value="1"/>
</dbReference>
<dbReference type="PANTHER" id="PTHR36437:SF2">
    <property type="entry name" value="GLYOXALASE_BLEOMYCIN RESISTANCE PROTEIN_DIOXYGENASE"/>
    <property type="match status" value="1"/>
</dbReference>
<dbReference type="EMBL" id="CP006850">
    <property type="protein sequence ID" value="AHH22207.1"/>
    <property type="molecule type" value="Genomic_DNA"/>
</dbReference>
<dbReference type="HOGENOM" id="CLU_046006_10_4_11"/>
<evidence type="ECO:0000313" key="3">
    <source>
        <dbReference type="Proteomes" id="UP000019150"/>
    </source>
</evidence>
<organism evidence="2 3">
    <name type="scientific">Nocardia nova SH22a</name>
    <dbReference type="NCBI Taxonomy" id="1415166"/>
    <lineage>
        <taxon>Bacteria</taxon>
        <taxon>Bacillati</taxon>
        <taxon>Actinomycetota</taxon>
        <taxon>Actinomycetes</taxon>
        <taxon>Mycobacteriales</taxon>
        <taxon>Nocardiaceae</taxon>
        <taxon>Nocardia</taxon>
    </lineage>
</organism>
<accession>W5TSD7</accession>
<sequence>MSAPTFTSVLTVAVPVSDQDRTKTLLEGLGFETHLDTELQPGFRWVELRMPGAGTSLSLVATGDALPAGIDTGVRLGTPDARAAHTALAARGLDVGELLDWPTAPLMFSFLDPDGNRFYVTQDFAE</sequence>
<dbReference type="eggNOG" id="COG0346">
    <property type="taxonomic scope" value="Bacteria"/>
</dbReference>
<evidence type="ECO:0000259" key="1">
    <source>
        <dbReference type="Pfam" id="PF00903"/>
    </source>
</evidence>
<evidence type="ECO:0000313" key="2">
    <source>
        <dbReference type="EMBL" id="AHH22207.1"/>
    </source>
</evidence>
<protein>
    <submittedName>
        <fullName evidence="2">Glyoxalase-like domain-containing protein</fullName>
    </submittedName>
</protein>
<dbReference type="InterPro" id="IPR029068">
    <property type="entry name" value="Glyas_Bleomycin-R_OHBP_Dase"/>
</dbReference>
<gene>
    <name evidence="2" type="ORF">NONO_c74520</name>
</gene>
<dbReference type="Proteomes" id="UP000019150">
    <property type="component" value="Chromosome"/>
</dbReference>